<keyword evidence="13" id="KW-1185">Reference proteome</keyword>
<evidence type="ECO:0000256" key="11">
    <source>
        <dbReference type="SAM" id="Coils"/>
    </source>
</evidence>
<evidence type="ECO:0000256" key="4">
    <source>
        <dbReference type="ARBA" id="ARBA00022846"/>
    </source>
</evidence>
<dbReference type="CDD" id="cd22966">
    <property type="entry name" value="DD_DYDC-like"/>
    <property type="match status" value="1"/>
</dbReference>
<evidence type="ECO:0000313" key="12">
    <source>
        <dbReference type="Ensembl" id="ENSSBOP00000005566.1"/>
    </source>
</evidence>
<evidence type="ECO:0000256" key="8">
    <source>
        <dbReference type="ARBA" id="ARBA00058296"/>
    </source>
</evidence>
<accession>A0A2K6SDV7</accession>
<dbReference type="GO" id="GO:0048188">
    <property type="term" value="C:Set1C/COMPASS complex"/>
    <property type="evidence" value="ECO:0007669"/>
    <property type="project" value="InterPro"/>
</dbReference>
<dbReference type="Pfam" id="PF05186">
    <property type="entry name" value="Dpy-30"/>
    <property type="match status" value="1"/>
</dbReference>
<dbReference type="GeneTree" id="ENSGT00940000161631"/>
<keyword evidence="6" id="KW-0206">Cytoskeleton</keyword>
<reference evidence="12" key="1">
    <citation type="submission" date="2025-08" db="UniProtKB">
        <authorList>
            <consortium name="Ensembl"/>
        </authorList>
    </citation>
    <scope>IDENTIFICATION</scope>
</reference>
<dbReference type="CTD" id="143241"/>
<dbReference type="GeneID" id="101034500"/>
<dbReference type="InterPro" id="IPR007858">
    <property type="entry name" value="Dpy-30_motif"/>
</dbReference>
<evidence type="ECO:0000256" key="7">
    <source>
        <dbReference type="ARBA" id="ARBA00023273"/>
    </source>
</evidence>
<evidence type="ECO:0000256" key="1">
    <source>
        <dbReference type="ARBA" id="ARBA00004611"/>
    </source>
</evidence>
<dbReference type="Proteomes" id="UP000233220">
    <property type="component" value="Unplaced"/>
</dbReference>
<protein>
    <recommendedName>
        <fullName evidence="10">DPY30 domain-containing protein 1</fullName>
    </recommendedName>
</protein>
<dbReference type="OrthoDB" id="432281at2759"/>
<feature type="coiled-coil region" evidence="11">
    <location>
        <begin position="88"/>
        <end position="156"/>
    </location>
</feature>
<dbReference type="Gene3D" id="1.20.890.10">
    <property type="entry name" value="cAMP-dependent protein kinase regulatory subunit, dimerization-anchoring domain"/>
    <property type="match status" value="1"/>
</dbReference>
<dbReference type="STRING" id="39432.ENSSBOP00000005566"/>
<comment type="subcellular location">
    <subcellularLocation>
        <location evidence="1">Cytoplasm</location>
        <location evidence="1">Cytoskeleton</location>
        <location evidence="1">Flagellum axoneme</location>
    </subcellularLocation>
</comment>
<dbReference type="RefSeq" id="XP_010328689.1">
    <property type="nucleotide sequence ID" value="XM_010330387.1"/>
</dbReference>
<name>A0A2K6SDV7_SAIBB</name>
<dbReference type="AlphaFoldDB" id="A0A2K6SDV7"/>
<dbReference type="InterPro" id="IPR049630">
    <property type="entry name" value="DYDC-like_DD"/>
</dbReference>
<keyword evidence="7" id="KW-0966">Cell projection</keyword>
<evidence type="ECO:0000256" key="10">
    <source>
        <dbReference type="ARBA" id="ARBA00068754"/>
    </source>
</evidence>
<evidence type="ECO:0000313" key="13">
    <source>
        <dbReference type="Proteomes" id="UP000233220"/>
    </source>
</evidence>
<comment type="similarity">
    <text evidence="2">Belongs to the dpy-30 family.</text>
</comment>
<reference evidence="12" key="2">
    <citation type="submission" date="2025-09" db="UniProtKB">
        <authorList>
            <consortium name="Ensembl"/>
        </authorList>
    </citation>
    <scope>IDENTIFICATION</scope>
</reference>
<evidence type="ECO:0000256" key="5">
    <source>
        <dbReference type="ARBA" id="ARBA00023069"/>
    </source>
</evidence>
<dbReference type="PANTHER" id="PTHR23356:SF4">
    <property type="entry name" value="DPY30 DOMAIN-CONTAINING PROTEIN 1"/>
    <property type="match status" value="1"/>
</dbReference>
<keyword evidence="3" id="KW-0963">Cytoplasm</keyword>
<evidence type="ECO:0000256" key="2">
    <source>
        <dbReference type="ARBA" id="ARBA00010849"/>
    </source>
</evidence>
<evidence type="ECO:0000256" key="9">
    <source>
        <dbReference type="ARBA" id="ARBA00062391"/>
    </source>
</evidence>
<keyword evidence="5" id="KW-0969">Cilium</keyword>
<comment type="function">
    <text evidence="8">Functions as part of axonemal radial spoke complexes that play an important part in the motility of sperm and cilia. Plays a crucial role during acrosome biogenesis.</text>
</comment>
<keyword evidence="11" id="KW-0175">Coiled coil</keyword>
<keyword evidence="4" id="KW-0282">Flagellum</keyword>
<gene>
    <name evidence="12" type="primary">DYDC1</name>
</gene>
<organism evidence="12 13">
    <name type="scientific">Saimiri boliviensis boliviensis</name>
    <name type="common">Bolivian squirrel monkey</name>
    <dbReference type="NCBI Taxonomy" id="39432"/>
    <lineage>
        <taxon>Eukaryota</taxon>
        <taxon>Metazoa</taxon>
        <taxon>Chordata</taxon>
        <taxon>Craniata</taxon>
        <taxon>Vertebrata</taxon>
        <taxon>Euteleostomi</taxon>
        <taxon>Mammalia</taxon>
        <taxon>Eutheria</taxon>
        <taxon>Euarchontoglires</taxon>
        <taxon>Primates</taxon>
        <taxon>Haplorrhini</taxon>
        <taxon>Platyrrhini</taxon>
        <taxon>Cebidae</taxon>
        <taxon>Saimiriinae</taxon>
        <taxon>Saimiri</taxon>
    </lineage>
</organism>
<comment type="subunit">
    <text evidence="9">Component of the axonemal radial spoke complex 1 (RS1), at least composed of spoke head proteins RSPH1, RSPH3, RSPH9 and the cilia-specific component RSPH4A or sperm-specific component RSPH6A, spoke stalk proteins RSPH14, DNAJB13, DYDC1, ROPN1L and NME5, and the anchor protein IQUB. Interacts with SH3GL3.</text>
</comment>
<evidence type="ECO:0000256" key="6">
    <source>
        <dbReference type="ARBA" id="ARBA00023212"/>
    </source>
</evidence>
<dbReference type="Ensembl" id="ENSSBOT00000022218.1">
    <property type="protein sequence ID" value="ENSSBOP00000005566.1"/>
    <property type="gene ID" value="ENSSBOG00000019659.1"/>
</dbReference>
<dbReference type="PANTHER" id="PTHR23356">
    <property type="entry name" value="DPY30-RELATED"/>
    <property type="match status" value="1"/>
</dbReference>
<proteinExistence type="inferred from homology"/>
<dbReference type="FunFam" id="1.20.890.10:FF:000009">
    <property type="entry name" value="DPY30 domain-containing protein 1"/>
    <property type="match status" value="1"/>
</dbReference>
<dbReference type="InterPro" id="IPR037856">
    <property type="entry name" value="Sdc1/DPY30"/>
</dbReference>
<evidence type="ECO:0000256" key="3">
    <source>
        <dbReference type="ARBA" id="ARBA00022490"/>
    </source>
</evidence>
<sequence length="211" mass="24510">MAPPQSLPTPSSLPELADQGSLLFSAPQLLQELEMESIYLQKHLGTCLTQGLAEVAKVRPVDPIEYLALWIYKFKENVTMEQLRRKEMAELERERELALMEREMVERLKAEELLFQQQQLALQLELEMQEKERQRIEELQRAQEQLDKEMRMNMENLVRSEDTLPSEEATLDSGKTLAEISDRYGAPNLSRVEELDEPMFSDVALNMDQDL</sequence>